<dbReference type="RefSeq" id="WP_127764045.1">
    <property type="nucleotide sequence ID" value="NZ_SADE01000001.1"/>
</dbReference>
<organism evidence="2 3">
    <name type="scientific">Hwanghaeella grinnelliae</name>
    <dbReference type="NCBI Taxonomy" id="2500179"/>
    <lineage>
        <taxon>Bacteria</taxon>
        <taxon>Pseudomonadati</taxon>
        <taxon>Pseudomonadota</taxon>
        <taxon>Alphaproteobacteria</taxon>
        <taxon>Rhodospirillales</taxon>
        <taxon>Rhodospirillaceae</taxon>
        <taxon>Hwanghaeella</taxon>
    </lineage>
</organism>
<name>A0A437QVX5_9PROT</name>
<feature type="transmembrane region" description="Helical" evidence="1">
    <location>
        <begin position="20"/>
        <end position="43"/>
    </location>
</feature>
<comment type="caution">
    <text evidence="2">The sequence shown here is derived from an EMBL/GenBank/DDBJ whole genome shotgun (WGS) entry which is preliminary data.</text>
</comment>
<feature type="transmembrane region" description="Helical" evidence="1">
    <location>
        <begin position="234"/>
        <end position="258"/>
    </location>
</feature>
<reference evidence="3" key="1">
    <citation type="submission" date="2019-01" db="EMBL/GenBank/DDBJ databases">
        <title>Gri0909 isolated from a small marine red alga.</title>
        <authorList>
            <person name="Kim J."/>
            <person name="Jeong S.E."/>
            <person name="Jeon C.O."/>
        </authorList>
    </citation>
    <scope>NUCLEOTIDE SEQUENCE [LARGE SCALE GENOMIC DNA]</scope>
    <source>
        <strain evidence="3">Gri0909</strain>
    </source>
</reference>
<dbReference type="EMBL" id="SADE01000001">
    <property type="protein sequence ID" value="RVU38672.1"/>
    <property type="molecule type" value="Genomic_DNA"/>
</dbReference>
<keyword evidence="1" id="KW-0812">Transmembrane</keyword>
<sequence>MSDQNGGIPSGTSDSGAAGVSAPAMAPGTLSIGTVFSVTLSILFTNFHRFFLLAAVTWLPTLAVILIAPSFQADMMTGAASPVFIAAYVIVSWLLVSWLYGAITHMACVLLANGDVSIVASMVEGLKRGIPVFFVMVLQGLAMMVGFVFLVIPGVIVMTMLFIAVPAAVAERKGPFAALSRSAALTKGYRWRIFGAGILAFLLMLAVGVAFGIAAGTFPFTLSGELIQTAPGTAAIVIGSLFEAVQYLFILVFASVLYHQIRVAKEGSSAEEIASVFD</sequence>
<feature type="transmembrane region" description="Helical" evidence="1">
    <location>
        <begin position="83"/>
        <end position="113"/>
    </location>
</feature>
<feature type="transmembrane region" description="Helical" evidence="1">
    <location>
        <begin position="50"/>
        <end position="71"/>
    </location>
</feature>
<evidence type="ECO:0008006" key="4">
    <source>
        <dbReference type="Google" id="ProtNLM"/>
    </source>
</evidence>
<protein>
    <recommendedName>
        <fullName evidence="4">Glycerophosphoryl diester phosphodiesterase membrane domain-containing protein</fullName>
    </recommendedName>
</protein>
<gene>
    <name evidence="2" type="ORF">EOI86_05185</name>
</gene>
<dbReference type="AlphaFoldDB" id="A0A437QVX5"/>
<evidence type="ECO:0000313" key="3">
    <source>
        <dbReference type="Proteomes" id="UP000287447"/>
    </source>
</evidence>
<dbReference type="Proteomes" id="UP000287447">
    <property type="component" value="Unassembled WGS sequence"/>
</dbReference>
<keyword evidence="1" id="KW-1133">Transmembrane helix</keyword>
<keyword evidence="1" id="KW-0472">Membrane</keyword>
<feature type="transmembrane region" description="Helical" evidence="1">
    <location>
        <begin position="148"/>
        <end position="170"/>
    </location>
</feature>
<evidence type="ECO:0000256" key="1">
    <source>
        <dbReference type="SAM" id="Phobius"/>
    </source>
</evidence>
<keyword evidence="3" id="KW-1185">Reference proteome</keyword>
<accession>A0A437QVX5</accession>
<evidence type="ECO:0000313" key="2">
    <source>
        <dbReference type="EMBL" id="RVU38672.1"/>
    </source>
</evidence>
<proteinExistence type="predicted"/>
<dbReference type="OrthoDB" id="7472950at2"/>
<feature type="transmembrane region" description="Helical" evidence="1">
    <location>
        <begin position="191"/>
        <end position="214"/>
    </location>
</feature>